<dbReference type="InterPro" id="IPR029039">
    <property type="entry name" value="Flavoprotein-like_sf"/>
</dbReference>
<dbReference type="SUPFAM" id="SSF52218">
    <property type="entry name" value="Flavoproteins"/>
    <property type="match status" value="1"/>
</dbReference>
<dbReference type="GO" id="GO:0005829">
    <property type="term" value="C:cytosol"/>
    <property type="evidence" value="ECO:0007669"/>
    <property type="project" value="TreeGrafter"/>
</dbReference>
<evidence type="ECO:0000313" key="2">
    <source>
        <dbReference type="EMBL" id="VAV91352.1"/>
    </source>
</evidence>
<dbReference type="PANTHER" id="PTHR30543">
    <property type="entry name" value="CHROMATE REDUCTASE"/>
    <property type="match status" value="1"/>
</dbReference>
<dbReference type="Pfam" id="PF03358">
    <property type="entry name" value="FMN_red"/>
    <property type="match status" value="1"/>
</dbReference>
<dbReference type="EMBL" id="UOEE01000125">
    <property type="protein sequence ID" value="VAV91352.1"/>
    <property type="molecule type" value="Genomic_DNA"/>
</dbReference>
<name>A0A3B0RHM6_9ZZZZ</name>
<evidence type="ECO:0000259" key="1">
    <source>
        <dbReference type="Pfam" id="PF03358"/>
    </source>
</evidence>
<organism evidence="2">
    <name type="scientific">hydrothermal vent metagenome</name>
    <dbReference type="NCBI Taxonomy" id="652676"/>
    <lineage>
        <taxon>unclassified sequences</taxon>
        <taxon>metagenomes</taxon>
        <taxon>ecological metagenomes</taxon>
    </lineage>
</organism>
<gene>
    <name evidence="2" type="ORF">MNBD_ALPHA06-1428</name>
</gene>
<dbReference type="InterPro" id="IPR050712">
    <property type="entry name" value="NAD(P)H-dep_reductase"/>
</dbReference>
<sequence>MSNQKIRILAFAGSTREASCNKKLLKIAADGAREAKADVTVIDLRDFAMPLYDGDLEAATGLPEAALRLKELMCAHHGFLIASPEYNSGYSAVLKNAIDWVSRPSTENEPGLLAFAGKTASIMAAAPGALGGLRGLYQLRELLMNMRVFVHPNIRAVGNAMQVFSTTGDLTDVNLQAAIKMLGAQTVQAIQLQ</sequence>
<dbReference type="GO" id="GO:0010181">
    <property type="term" value="F:FMN binding"/>
    <property type="evidence" value="ECO:0007669"/>
    <property type="project" value="TreeGrafter"/>
</dbReference>
<accession>A0A3B0RHM6</accession>
<dbReference type="PANTHER" id="PTHR30543:SF21">
    <property type="entry name" value="NAD(P)H-DEPENDENT FMN REDUCTASE LOT6"/>
    <property type="match status" value="1"/>
</dbReference>
<dbReference type="InterPro" id="IPR005025">
    <property type="entry name" value="FMN_Rdtase-like_dom"/>
</dbReference>
<dbReference type="AlphaFoldDB" id="A0A3B0RHM6"/>
<dbReference type="GO" id="GO:0016491">
    <property type="term" value="F:oxidoreductase activity"/>
    <property type="evidence" value="ECO:0007669"/>
    <property type="project" value="InterPro"/>
</dbReference>
<dbReference type="Gene3D" id="3.40.50.360">
    <property type="match status" value="1"/>
</dbReference>
<proteinExistence type="predicted"/>
<reference evidence="2" key="1">
    <citation type="submission" date="2018-06" db="EMBL/GenBank/DDBJ databases">
        <authorList>
            <person name="Zhirakovskaya E."/>
        </authorList>
    </citation>
    <scope>NUCLEOTIDE SEQUENCE</scope>
</reference>
<feature type="domain" description="NADPH-dependent FMN reductase-like" evidence="1">
    <location>
        <begin position="7"/>
        <end position="160"/>
    </location>
</feature>
<protein>
    <submittedName>
        <fullName evidence="2">NADPH:quinone oxidoreductase</fullName>
    </submittedName>
</protein>